<keyword evidence="5" id="KW-0175">Coiled coil</keyword>
<dbReference type="Proteomes" id="UP001175271">
    <property type="component" value="Unassembled WGS sequence"/>
</dbReference>
<protein>
    <recommendedName>
        <fullName evidence="6">BED-type domain-containing protein</fullName>
    </recommendedName>
</protein>
<evidence type="ECO:0000256" key="3">
    <source>
        <dbReference type="ARBA" id="ARBA00022833"/>
    </source>
</evidence>
<dbReference type="Gene3D" id="1.10.10.1070">
    <property type="entry name" value="Zinc finger, BED domain-containing"/>
    <property type="match status" value="1"/>
</dbReference>
<evidence type="ECO:0000256" key="2">
    <source>
        <dbReference type="ARBA" id="ARBA00022771"/>
    </source>
</evidence>
<dbReference type="GO" id="GO:0003677">
    <property type="term" value="F:DNA binding"/>
    <property type="evidence" value="ECO:0007669"/>
    <property type="project" value="InterPro"/>
</dbReference>
<dbReference type="PANTHER" id="PTHR47241:SF1">
    <property type="entry name" value="BED-TYPE DOMAIN-CONTAINING PROTEIN"/>
    <property type="match status" value="1"/>
</dbReference>
<sequence length="326" mass="37544">MELDILSDEAAVKWATYFEYLKNGDKEDSPSRCRICKAVINRGARQSTNGLRCHLKSHQAEFERRERAIRRIEKKKAEEARRKRCLIQQFCTVMEKDEQTKRPRQMKIEEATSLWGANCPRTKKLDRLIVEMIATDLQPFSVVEDEGFCRIIRFLDVAWMSQALIAINEGIKIQPSIGTLIGKAKAFVRTLRKAYAVSGHLRDLQKELDLPDHCLIQHIETRWNSAFYLLERLVEQREAITILSAEHANLSSFTKLEWSLAESLLSILKPFEDATKELGSRSTTIASVIPTFKALIYELEAKENNLSYMRGVKDAIKKGLERRMQG</sequence>
<evidence type="ECO:0000313" key="7">
    <source>
        <dbReference type="EMBL" id="KAK0405233.1"/>
    </source>
</evidence>
<accession>A0AA39HG46</accession>
<dbReference type="PANTHER" id="PTHR47241">
    <property type="entry name" value="FINGER PROTEIN, PUTATIVE-RELATED"/>
    <property type="match status" value="1"/>
</dbReference>
<dbReference type="PROSITE" id="PS50808">
    <property type="entry name" value="ZF_BED"/>
    <property type="match status" value="1"/>
</dbReference>
<dbReference type="SUPFAM" id="SSF53098">
    <property type="entry name" value="Ribonuclease H-like"/>
    <property type="match status" value="1"/>
</dbReference>
<reference evidence="7" key="1">
    <citation type="submission" date="2023-06" db="EMBL/GenBank/DDBJ databases">
        <title>Genomic analysis of the entomopathogenic nematode Steinernema hermaphroditum.</title>
        <authorList>
            <person name="Schwarz E.M."/>
            <person name="Heppert J.K."/>
            <person name="Baniya A."/>
            <person name="Schwartz H.T."/>
            <person name="Tan C.-H."/>
            <person name="Antoshechkin I."/>
            <person name="Sternberg P.W."/>
            <person name="Goodrich-Blair H."/>
            <person name="Dillman A.R."/>
        </authorList>
    </citation>
    <scope>NUCLEOTIDE SEQUENCE</scope>
    <source>
        <strain evidence="7">PS9179</strain>
        <tissue evidence="7">Whole animal</tissue>
    </source>
</reference>
<evidence type="ECO:0000313" key="8">
    <source>
        <dbReference type="Proteomes" id="UP001175271"/>
    </source>
</evidence>
<feature type="coiled-coil region" evidence="5">
    <location>
        <begin position="55"/>
        <end position="89"/>
    </location>
</feature>
<dbReference type="InterPro" id="IPR052865">
    <property type="entry name" value="Zinc_finger_BED"/>
</dbReference>
<organism evidence="7 8">
    <name type="scientific">Steinernema hermaphroditum</name>
    <dbReference type="NCBI Taxonomy" id="289476"/>
    <lineage>
        <taxon>Eukaryota</taxon>
        <taxon>Metazoa</taxon>
        <taxon>Ecdysozoa</taxon>
        <taxon>Nematoda</taxon>
        <taxon>Chromadorea</taxon>
        <taxon>Rhabditida</taxon>
        <taxon>Tylenchina</taxon>
        <taxon>Panagrolaimomorpha</taxon>
        <taxon>Strongyloidoidea</taxon>
        <taxon>Steinernematidae</taxon>
        <taxon>Steinernema</taxon>
    </lineage>
</organism>
<dbReference type="SUPFAM" id="SSF140996">
    <property type="entry name" value="Hermes dimerisation domain"/>
    <property type="match status" value="1"/>
</dbReference>
<dbReference type="Pfam" id="PF02892">
    <property type="entry name" value="zf-BED"/>
    <property type="match status" value="1"/>
</dbReference>
<evidence type="ECO:0000256" key="5">
    <source>
        <dbReference type="SAM" id="Coils"/>
    </source>
</evidence>
<dbReference type="GO" id="GO:0008270">
    <property type="term" value="F:zinc ion binding"/>
    <property type="evidence" value="ECO:0007669"/>
    <property type="project" value="UniProtKB-KW"/>
</dbReference>
<evidence type="ECO:0000256" key="4">
    <source>
        <dbReference type="PROSITE-ProRule" id="PRU00027"/>
    </source>
</evidence>
<evidence type="ECO:0000256" key="1">
    <source>
        <dbReference type="ARBA" id="ARBA00022723"/>
    </source>
</evidence>
<keyword evidence="3" id="KW-0862">Zinc</keyword>
<keyword evidence="2 4" id="KW-0863">Zinc-finger</keyword>
<keyword evidence="1" id="KW-0479">Metal-binding</keyword>
<proteinExistence type="predicted"/>
<dbReference type="EMBL" id="JAUCMV010000004">
    <property type="protein sequence ID" value="KAK0405233.1"/>
    <property type="molecule type" value="Genomic_DNA"/>
</dbReference>
<dbReference type="InterPro" id="IPR003656">
    <property type="entry name" value="Znf_BED"/>
</dbReference>
<dbReference type="AlphaFoldDB" id="A0AA39HG46"/>
<name>A0AA39HG46_9BILA</name>
<comment type="caution">
    <text evidence="7">The sequence shown here is derived from an EMBL/GenBank/DDBJ whole genome shotgun (WGS) entry which is preliminary data.</text>
</comment>
<dbReference type="GO" id="GO:0005634">
    <property type="term" value="C:nucleus"/>
    <property type="evidence" value="ECO:0007669"/>
    <property type="project" value="TreeGrafter"/>
</dbReference>
<gene>
    <name evidence="7" type="ORF">QR680_017870</name>
</gene>
<keyword evidence="8" id="KW-1185">Reference proteome</keyword>
<feature type="domain" description="BED-type" evidence="6">
    <location>
        <begin position="8"/>
        <end position="65"/>
    </location>
</feature>
<evidence type="ECO:0000259" key="6">
    <source>
        <dbReference type="PROSITE" id="PS50808"/>
    </source>
</evidence>
<dbReference type="InterPro" id="IPR012337">
    <property type="entry name" value="RNaseH-like_sf"/>
</dbReference>